<feature type="transmembrane region" description="Helical" evidence="1">
    <location>
        <begin position="12"/>
        <end position="30"/>
    </location>
</feature>
<dbReference type="Proteomes" id="UP000472277">
    <property type="component" value="Chromosome 35"/>
</dbReference>
<protein>
    <submittedName>
        <fullName evidence="2">Uncharacterized LOC115174763</fullName>
    </submittedName>
</protein>
<dbReference type="PANTHER" id="PTHR34488">
    <property type="entry name" value="SI:CH211-245H14.1-RELATED"/>
    <property type="match status" value="1"/>
</dbReference>
<keyword evidence="1" id="KW-1133">Transmembrane helix</keyword>
<sequence length="387" mass="43696">MKVKDDLKYLHCLHTGFIVCYLIHIFFPVHSPYISTMERREVPRLMRYYTITTGNTMDSHIQFMRQFGGGFTEVMSPEQSDVIMAFCPIVSRAGTDIEAALQQIPDGKDVILVVLHHVFNPDCTVPDSSRLVTRSDVILTVDCLFHESKGGLLNCPRNKAAVGNILNRLNMKPKVIDVVMDIPDLRNRPHQFLGRMSGMVRFFIFVVGNTLGAHVDLTRHLVIRGGCTEVMSQEESDVIMAFCPIVSRAGTDIEAALQQIPVGKPVILVVLHHTFNPDYTVPDSSRLVTRDDVILTVDCLFHESQGLLECHRNEAAVKEILKKLNIHPEIAVSSFDPRIIWQFSAVYQLFKSFLTSCWQMVGWPEWLSLPSTTATVEVPVCDHEVQH</sequence>
<keyword evidence="1" id="KW-0812">Transmembrane</keyword>
<dbReference type="GeneTree" id="ENSGT00940000164220"/>
<keyword evidence="1" id="KW-0472">Membrane</keyword>
<accession>A0A674D9W0</accession>
<reference evidence="2" key="1">
    <citation type="submission" date="2025-08" db="UniProtKB">
        <authorList>
            <consortium name="Ensembl"/>
        </authorList>
    </citation>
    <scope>IDENTIFICATION</scope>
</reference>
<reference evidence="2" key="2">
    <citation type="submission" date="2025-09" db="UniProtKB">
        <authorList>
            <consortium name="Ensembl"/>
        </authorList>
    </citation>
    <scope>IDENTIFICATION</scope>
</reference>
<keyword evidence="3" id="KW-1185">Reference proteome</keyword>
<dbReference type="PANTHER" id="PTHR34488:SF1">
    <property type="entry name" value="SI:CH211-245H14.1-RELATED"/>
    <property type="match status" value="1"/>
</dbReference>
<evidence type="ECO:0000313" key="3">
    <source>
        <dbReference type="Proteomes" id="UP000472277"/>
    </source>
</evidence>
<proteinExistence type="predicted"/>
<evidence type="ECO:0000256" key="1">
    <source>
        <dbReference type="SAM" id="Phobius"/>
    </source>
</evidence>
<gene>
    <name evidence="2" type="primary">LOC115174765</name>
</gene>
<dbReference type="AlphaFoldDB" id="A0A674D9W0"/>
<organism evidence="2 3">
    <name type="scientific">Salmo trutta</name>
    <name type="common">Brown trout</name>
    <dbReference type="NCBI Taxonomy" id="8032"/>
    <lineage>
        <taxon>Eukaryota</taxon>
        <taxon>Metazoa</taxon>
        <taxon>Chordata</taxon>
        <taxon>Craniata</taxon>
        <taxon>Vertebrata</taxon>
        <taxon>Euteleostomi</taxon>
        <taxon>Actinopterygii</taxon>
        <taxon>Neopterygii</taxon>
        <taxon>Teleostei</taxon>
        <taxon>Protacanthopterygii</taxon>
        <taxon>Salmoniformes</taxon>
        <taxon>Salmonidae</taxon>
        <taxon>Salmoninae</taxon>
        <taxon>Salmo</taxon>
    </lineage>
</organism>
<evidence type="ECO:0000313" key="2">
    <source>
        <dbReference type="Ensembl" id="ENSSTUP00000092767.1"/>
    </source>
</evidence>
<dbReference type="Ensembl" id="ENSSTUT00000098894.1">
    <property type="protein sequence ID" value="ENSSTUP00000092767.1"/>
    <property type="gene ID" value="ENSSTUG00000040934.1"/>
</dbReference>
<name>A0A674D9W0_SALTR</name>